<dbReference type="PROSITE" id="PS50977">
    <property type="entry name" value="HTH_TETR_2"/>
    <property type="match status" value="1"/>
</dbReference>
<dbReference type="EMBL" id="PPSL01000009">
    <property type="protein sequence ID" value="PQJ08974.1"/>
    <property type="molecule type" value="Genomic_DNA"/>
</dbReference>
<name>A0A2S7SQE2_9BACT</name>
<evidence type="ECO:0000256" key="1">
    <source>
        <dbReference type="ARBA" id="ARBA00023125"/>
    </source>
</evidence>
<dbReference type="Proteomes" id="UP000239872">
    <property type="component" value="Unassembled WGS sequence"/>
</dbReference>
<dbReference type="OrthoDB" id="649282at2"/>
<dbReference type="GO" id="GO:0003677">
    <property type="term" value="F:DNA binding"/>
    <property type="evidence" value="ECO:0007669"/>
    <property type="project" value="UniProtKB-UniRule"/>
</dbReference>
<dbReference type="PRINTS" id="PR00455">
    <property type="entry name" value="HTHTETR"/>
</dbReference>
<dbReference type="Gene3D" id="1.10.10.60">
    <property type="entry name" value="Homeodomain-like"/>
    <property type="match status" value="1"/>
</dbReference>
<evidence type="ECO:0000313" key="4">
    <source>
        <dbReference type="EMBL" id="PQJ08974.1"/>
    </source>
</evidence>
<proteinExistence type="predicted"/>
<feature type="DNA-binding region" description="H-T-H motif" evidence="2">
    <location>
        <begin position="44"/>
        <end position="63"/>
    </location>
</feature>
<evidence type="ECO:0000259" key="3">
    <source>
        <dbReference type="PROSITE" id="PS50977"/>
    </source>
</evidence>
<gene>
    <name evidence="4" type="ORF">CJD36_021430</name>
</gene>
<feature type="domain" description="HTH tetR-type" evidence="3">
    <location>
        <begin position="21"/>
        <end position="81"/>
    </location>
</feature>
<sequence length="228" mass="26986">MEVQLQIKMNHKLYLRDPETSELGKGIIRHGIEMIYELGFEDFTFKKLAVRVGTTEASIYRYFENKHRLLTYITTWFWTWLEYQLVFSTNNISNSKQKIDAVIKLLTSQEKDEFALEHINKNVLQKIIISEGDKSYLTKHVTEDNKAMLFKPYKDLCHRIAEIFLEYKPGYPYPHSLASTLIETAHRQIYFKDHLPRLTDFGNVKDTNIVVHYLSHMIYSMLDAVKKK</sequence>
<keyword evidence="1 2" id="KW-0238">DNA-binding</keyword>
<dbReference type="InterPro" id="IPR009057">
    <property type="entry name" value="Homeodomain-like_sf"/>
</dbReference>
<dbReference type="SUPFAM" id="SSF46689">
    <property type="entry name" value="Homeodomain-like"/>
    <property type="match status" value="1"/>
</dbReference>
<keyword evidence="5" id="KW-1185">Reference proteome</keyword>
<protein>
    <submittedName>
        <fullName evidence="4">TetR family transcriptional regulator</fullName>
    </submittedName>
</protein>
<reference evidence="4 5" key="1">
    <citation type="submission" date="2018-01" db="EMBL/GenBank/DDBJ databases">
        <title>A novel member of the phylum Bacteroidetes isolated from glacier ice.</title>
        <authorList>
            <person name="Liu Q."/>
            <person name="Xin Y.-H."/>
        </authorList>
    </citation>
    <scope>NUCLEOTIDE SEQUENCE [LARGE SCALE GENOMIC DNA]</scope>
    <source>
        <strain evidence="4 5">RB1R16</strain>
    </source>
</reference>
<organism evidence="4 5">
    <name type="scientific">Flavipsychrobacter stenotrophus</name>
    <dbReference type="NCBI Taxonomy" id="2077091"/>
    <lineage>
        <taxon>Bacteria</taxon>
        <taxon>Pseudomonadati</taxon>
        <taxon>Bacteroidota</taxon>
        <taxon>Chitinophagia</taxon>
        <taxon>Chitinophagales</taxon>
        <taxon>Chitinophagaceae</taxon>
        <taxon>Flavipsychrobacter</taxon>
    </lineage>
</organism>
<dbReference type="Pfam" id="PF00440">
    <property type="entry name" value="TetR_N"/>
    <property type="match status" value="1"/>
</dbReference>
<evidence type="ECO:0000313" key="5">
    <source>
        <dbReference type="Proteomes" id="UP000239872"/>
    </source>
</evidence>
<dbReference type="InterPro" id="IPR001647">
    <property type="entry name" value="HTH_TetR"/>
</dbReference>
<dbReference type="AlphaFoldDB" id="A0A2S7SQE2"/>
<evidence type="ECO:0000256" key="2">
    <source>
        <dbReference type="PROSITE-ProRule" id="PRU00335"/>
    </source>
</evidence>
<accession>A0A2S7SQE2</accession>
<comment type="caution">
    <text evidence="4">The sequence shown here is derived from an EMBL/GenBank/DDBJ whole genome shotgun (WGS) entry which is preliminary data.</text>
</comment>